<dbReference type="Proteomes" id="UP000541444">
    <property type="component" value="Unassembled WGS sequence"/>
</dbReference>
<name>A0A7J7MWM4_9MAGN</name>
<dbReference type="AlphaFoldDB" id="A0A7J7MWM4"/>
<keyword evidence="6" id="KW-1185">Reference proteome</keyword>
<evidence type="ECO:0000313" key="5">
    <source>
        <dbReference type="EMBL" id="KAF6159098.1"/>
    </source>
</evidence>
<keyword evidence="1" id="KW-0805">Transcription regulation</keyword>
<dbReference type="PANTHER" id="PTHR46196">
    <property type="entry name" value="TRANSCRIPTION FACTOR BHLH155-LIKE ISOFORM X1-RELATED"/>
    <property type="match status" value="1"/>
</dbReference>
<feature type="compositionally biased region" description="Basic and acidic residues" evidence="3">
    <location>
        <begin position="49"/>
        <end position="65"/>
    </location>
</feature>
<dbReference type="PANTHER" id="PTHR46196:SF2">
    <property type="entry name" value="TRANSCRIPTION FACTOR BHLH157"/>
    <property type="match status" value="1"/>
</dbReference>
<sequence length="208" mass="23160">MQRSQTDIVPKPRVGLWIDDSYSINTETSAILQSRKSDEPPKPTKKRARPGESTRPRPKDRQQIQDRVKELREIVPNGAKMIGIESGVVLKDNSSGGAGGGATWAYEVGGKTMLCPIIVEDLGPPGQMLVECLLFYVQMLCEERGFFLEIADIIRGFGLTILKGMMEAREDKIWARFIVEVSDLNVKQYAYTCLPNLGRSGSPRSRDS</sequence>
<feature type="domain" description="BHLH" evidence="4">
    <location>
        <begin position="55"/>
        <end position="81"/>
    </location>
</feature>
<feature type="region of interest" description="Disordered" evidence="3">
    <location>
        <begin position="28"/>
        <end position="65"/>
    </location>
</feature>
<comment type="caution">
    <text evidence="5">The sequence shown here is derived from an EMBL/GenBank/DDBJ whole genome shotgun (WGS) entry which is preliminary data.</text>
</comment>
<dbReference type="GO" id="GO:0003700">
    <property type="term" value="F:DNA-binding transcription factor activity"/>
    <property type="evidence" value="ECO:0007669"/>
    <property type="project" value="InterPro"/>
</dbReference>
<dbReference type="OrthoDB" id="1883654at2759"/>
<evidence type="ECO:0000259" key="4">
    <source>
        <dbReference type="Pfam" id="PF23176"/>
    </source>
</evidence>
<reference evidence="5 6" key="1">
    <citation type="journal article" date="2020" name="IScience">
        <title>Genome Sequencing of the Endangered Kingdonia uniflora (Circaeasteraceae, Ranunculales) Reveals Potential Mechanisms of Evolutionary Specialization.</title>
        <authorList>
            <person name="Sun Y."/>
            <person name="Deng T."/>
            <person name="Zhang A."/>
            <person name="Moore M.J."/>
            <person name="Landis J.B."/>
            <person name="Lin N."/>
            <person name="Zhang H."/>
            <person name="Zhang X."/>
            <person name="Huang J."/>
            <person name="Zhang X."/>
            <person name="Sun H."/>
            <person name="Wang H."/>
        </authorList>
    </citation>
    <scope>NUCLEOTIDE SEQUENCE [LARGE SCALE GENOMIC DNA]</scope>
    <source>
        <strain evidence="5">TB1705</strain>
        <tissue evidence="5">Leaf</tissue>
    </source>
</reference>
<dbReference type="InterPro" id="IPR043561">
    <property type="entry name" value="LHW-like"/>
</dbReference>
<protein>
    <recommendedName>
        <fullName evidence="4">BHLH domain-containing protein</fullName>
    </recommendedName>
</protein>
<organism evidence="5 6">
    <name type="scientific">Kingdonia uniflora</name>
    <dbReference type="NCBI Taxonomy" id="39325"/>
    <lineage>
        <taxon>Eukaryota</taxon>
        <taxon>Viridiplantae</taxon>
        <taxon>Streptophyta</taxon>
        <taxon>Embryophyta</taxon>
        <taxon>Tracheophyta</taxon>
        <taxon>Spermatophyta</taxon>
        <taxon>Magnoliopsida</taxon>
        <taxon>Ranunculales</taxon>
        <taxon>Circaeasteraceae</taxon>
        <taxon>Kingdonia</taxon>
    </lineage>
</organism>
<gene>
    <name evidence="5" type="ORF">GIB67_032715</name>
</gene>
<evidence type="ECO:0000256" key="2">
    <source>
        <dbReference type="ARBA" id="ARBA00023163"/>
    </source>
</evidence>
<proteinExistence type="predicted"/>
<evidence type="ECO:0000313" key="6">
    <source>
        <dbReference type="Proteomes" id="UP000541444"/>
    </source>
</evidence>
<dbReference type="EMBL" id="JACGCM010001204">
    <property type="protein sequence ID" value="KAF6159098.1"/>
    <property type="molecule type" value="Genomic_DNA"/>
</dbReference>
<dbReference type="Pfam" id="PF23176">
    <property type="entry name" value="bHLH_LHW"/>
    <property type="match status" value="1"/>
</dbReference>
<keyword evidence="2" id="KW-0804">Transcription</keyword>
<dbReference type="InterPro" id="IPR011598">
    <property type="entry name" value="bHLH_dom"/>
</dbReference>
<dbReference type="GO" id="GO:0046983">
    <property type="term" value="F:protein dimerization activity"/>
    <property type="evidence" value="ECO:0007669"/>
    <property type="project" value="InterPro"/>
</dbReference>
<evidence type="ECO:0000256" key="3">
    <source>
        <dbReference type="SAM" id="MobiDB-lite"/>
    </source>
</evidence>
<accession>A0A7J7MWM4</accession>
<evidence type="ECO:0000256" key="1">
    <source>
        <dbReference type="ARBA" id="ARBA00023015"/>
    </source>
</evidence>